<protein>
    <submittedName>
        <fullName evidence="5">Uncharacterized protein</fullName>
    </submittedName>
</protein>
<dbReference type="Gene3D" id="2.60.120.380">
    <property type="match status" value="1"/>
</dbReference>
<dbReference type="Pfam" id="PF23759">
    <property type="entry name" value="GBD_T9SS_assoc"/>
    <property type="match status" value="2"/>
</dbReference>
<evidence type="ECO:0000256" key="2">
    <source>
        <dbReference type="SAM" id="SignalP"/>
    </source>
</evidence>
<sequence>MKKSYLLLMVLFLCFQAKAQETCDTAVDLATLTSPYDGDTSTSADDNLISCFNDGTANTNNSPDQYFYILVPAGSTLTIGQSANEYDSTVVVFYGDCTNPTEIRCFDDDDLQTVVWANDTGSDQTVYWVQDGYSFSSGAFTLEWSVVACTNATATYSVVSDCANGEQFLIDVDITSLGSATSVTVSDDQGNTQNVSATGLLTFGPYPNATPVIFTIANDQDGDCTQTSNTLTQATCPPDCAAATPIANCGDEISATLVEGEGAWNPLTCGFNTPGTELVYSFTPAETGEYSLEVTAASGGYIDYFWKEASGSCDQTGWTCIDDNNGPGTDLIGTLNAGVQYLFLLDGEGTSAKTATFKIKCPPTCYNGAATYNLVSDCPNGNEQFYVEVNITDMGTATSVTISDDQGSATQQTGATGVFTFGPYPNNTNVIFTIANDNDATCVFTSPVQNLIQCPPANDEAAGAVELTLDLGTSCGPNKITDISNASTSGSDSEVDPTCIDQYNPSNGNGDLWFYFVAPSSDVTLNTSDITGNIFSVSTALYSGTPGNLTEIGNCGNTATKSYTGLNVGETYYYRMWDYGNDGIGAWSLCGWYLDCTNAAVEYDVVSDCANGEQFYATVIVNDLGSAASLTISDDQGSASQSVSASGTYSFGPFANNTPVVFTIANDQNAACTLTSPIQNQVACPPSNDECDAAIQVFAGSAVNEIINDLTNVGATASPEATPTTCFGYSGGDVWYTLAVPPSGNVVIETANSSSGETGVDTVVTVYTGTCGNLTQIACDDDGADTGNYSKVTVTGQTPGDMLYLRIYEYNNDNAGGFGLTAYDESMLGVTGVDKSQFAAYPNPVKNILNLSYAQNITDVTVFNLLGQQVMSKKVNANIGQIDMSGISAGAYFVIVNTVDGAKTVKVIKQ</sequence>
<evidence type="ECO:0000313" key="6">
    <source>
        <dbReference type="Proteomes" id="UP000244193"/>
    </source>
</evidence>
<gene>
    <name evidence="5" type="ORF">HYN48_14295</name>
</gene>
<keyword evidence="1 2" id="KW-0732">Signal</keyword>
<feature type="domain" description="T9SS-like galactose binding" evidence="4">
    <location>
        <begin position="485"/>
        <end position="577"/>
    </location>
</feature>
<organism evidence="5 6">
    <name type="scientific">Flavobacterium magnum</name>
    <dbReference type="NCBI Taxonomy" id="2162713"/>
    <lineage>
        <taxon>Bacteria</taxon>
        <taxon>Pseudomonadati</taxon>
        <taxon>Bacteroidota</taxon>
        <taxon>Flavobacteriia</taxon>
        <taxon>Flavobacteriales</taxon>
        <taxon>Flavobacteriaceae</taxon>
        <taxon>Flavobacterium</taxon>
    </lineage>
</organism>
<dbReference type="KEGG" id="fmg:HYN48_14295"/>
<dbReference type="Proteomes" id="UP000244193">
    <property type="component" value="Chromosome"/>
</dbReference>
<name>A0A2S0RI00_9FLAO</name>
<evidence type="ECO:0000259" key="3">
    <source>
        <dbReference type="Pfam" id="PF18962"/>
    </source>
</evidence>
<dbReference type="EMBL" id="CP028811">
    <property type="protein sequence ID" value="AWA31169.1"/>
    <property type="molecule type" value="Genomic_DNA"/>
</dbReference>
<dbReference type="AlphaFoldDB" id="A0A2S0RI00"/>
<keyword evidence="6" id="KW-1185">Reference proteome</keyword>
<dbReference type="Pfam" id="PF18962">
    <property type="entry name" value="Por_Secre_tail"/>
    <property type="match status" value="1"/>
</dbReference>
<evidence type="ECO:0000256" key="1">
    <source>
        <dbReference type="ARBA" id="ARBA00022729"/>
    </source>
</evidence>
<evidence type="ECO:0000313" key="5">
    <source>
        <dbReference type="EMBL" id="AWA31169.1"/>
    </source>
</evidence>
<feature type="signal peptide" evidence="2">
    <location>
        <begin position="1"/>
        <end position="19"/>
    </location>
</feature>
<dbReference type="InterPro" id="IPR026444">
    <property type="entry name" value="Secre_tail"/>
</dbReference>
<dbReference type="OrthoDB" id="975384at2"/>
<dbReference type="NCBIfam" id="TIGR04183">
    <property type="entry name" value="Por_Secre_tail"/>
    <property type="match status" value="1"/>
</dbReference>
<feature type="domain" description="T9SS-like galactose binding" evidence="4">
    <location>
        <begin position="687"/>
        <end position="808"/>
    </location>
</feature>
<reference evidence="5 6" key="1">
    <citation type="submission" date="2018-04" db="EMBL/GenBank/DDBJ databases">
        <title>Genome sequencing of Flavobacterium sp. HYN0048.</title>
        <authorList>
            <person name="Yi H."/>
            <person name="Baek C."/>
        </authorList>
    </citation>
    <scope>NUCLEOTIDE SEQUENCE [LARGE SCALE GENOMIC DNA]</scope>
    <source>
        <strain evidence="5 6">HYN0048</strain>
    </source>
</reference>
<proteinExistence type="predicted"/>
<dbReference type="InterPro" id="IPR056600">
    <property type="entry name" value="GBD_T9SS_assoc"/>
</dbReference>
<dbReference type="RefSeq" id="WP_108372899.1">
    <property type="nucleotide sequence ID" value="NZ_CP028811.1"/>
</dbReference>
<accession>A0A2S0RI00</accession>
<feature type="domain" description="Secretion system C-terminal sorting" evidence="3">
    <location>
        <begin position="841"/>
        <end position="908"/>
    </location>
</feature>
<evidence type="ECO:0000259" key="4">
    <source>
        <dbReference type="Pfam" id="PF23759"/>
    </source>
</evidence>
<feature type="chain" id="PRO_5015560275" evidence="2">
    <location>
        <begin position="20"/>
        <end position="910"/>
    </location>
</feature>